<accession>A0A2S8GII8</accession>
<dbReference type="OrthoDB" id="292779at2"/>
<dbReference type="RefSeq" id="WP_105337600.1">
    <property type="nucleotide sequence ID" value="NZ_PUHZ01000022.1"/>
</dbReference>
<evidence type="ECO:0000313" key="2">
    <source>
        <dbReference type="EMBL" id="PQO43844.1"/>
    </source>
</evidence>
<dbReference type="Proteomes" id="UP000237819">
    <property type="component" value="Unassembled WGS sequence"/>
</dbReference>
<gene>
    <name evidence="2" type="ORF">C5Y93_21905</name>
</gene>
<name>A0A2S8GII8_9BACT</name>
<reference evidence="2 3" key="1">
    <citation type="submission" date="2018-02" db="EMBL/GenBank/DDBJ databases">
        <title>Comparative genomes isolates from brazilian mangrove.</title>
        <authorList>
            <person name="Araujo J.E."/>
            <person name="Taketani R.G."/>
            <person name="Silva M.C.P."/>
            <person name="Loureco M.V."/>
            <person name="Andreote F.D."/>
        </authorList>
    </citation>
    <scope>NUCLEOTIDE SEQUENCE [LARGE SCALE GENOMIC DNA]</scope>
    <source>
        <strain evidence="2 3">Nap-Phe MGV</strain>
    </source>
</reference>
<dbReference type="Pfam" id="PF14414">
    <property type="entry name" value="WHH"/>
    <property type="match status" value="1"/>
</dbReference>
<evidence type="ECO:0000256" key="1">
    <source>
        <dbReference type="SAM" id="MobiDB-lite"/>
    </source>
</evidence>
<organism evidence="2 3">
    <name type="scientific">Blastopirellula marina</name>
    <dbReference type="NCBI Taxonomy" id="124"/>
    <lineage>
        <taxon>Bacteria</taxon>
        <taxon>Pseudomonadati</taxon>
        <taxon>Planctomycetota</taxon>
        <taxon>Planctomycetia</taxon>
        <taxon>Pirellulales</taxon>
        <taxon>Pirellulaceae</taxon>
        <taxon>Blastopirellula</taxon>
    </lineage>
</organism>
<proteinExistence type="predicted"/>
<evidence type="ECO:0000313" key="3">
    <source>
        <dbReference type="Proteomes" id="UP000237819"/>
    </source>
</evidence>
<protein>
    <submittedName>
        <fullName evidence="2">Uncharacterized protein</fullName>
    </submittedName>
</protein>
<feature type="region of interest" description="Disordered" evidence="1">
    <location>
        <begin position="479"/>
        <end position="503"/>
    </location>
</feature>
<dbReference type="InterPro" id="IPR032869">
    <property type="entry name" value="WHH_dom_containing"/>
</dbReference>
<dbReference type="EMBL" id="PUHZ01000022">
    <property type="protein sequence ID" value="PQO43844.1"/>
    <property type="molecule type" value="Genomic_DNA"/>
</dbReference>
<comment type="caution">
    <text evidence="2">The sequence shown here is derived from an EMBL/GenBank/DDBJ whole genome shotgun (WGS) entry which is preliminary data.</text>
</comment>
<sequence>MAQVTYQQELQDDELASGAEAKRDAALLALDLAQIENTANADYQYAQTLAAGLQTYGDASIQADYGYSVQLAGAIYAANQSSAQSEMTLSLGIASASDLATVDTNSAVNEVTRRLAVNDAQHDSNVAAAQLSGVTTIDGLLDSDYTAFLVAKFTGQQSAAANLVAETTDWALDNIDANVAYAALAATAESVYVNLRETTIFAHQLLAAASEKLNEDQIAASYQANGTQLSAAIAAYQTAEAVALRDHRIAVEQADRRLTADGDQTAHDAAVAAADQALADAKAAFTSAYYAAAISAEGDYQADIALADAQYVNNVGQSRIRSTETIADAQVDYVATEAAAYRTQWETIAARDEAFAEFDVNNLYDATVASLAAVSNPWATKALSIAAAVKTGGLAVVAAVQDYAQEEAAAQEAREVANANAERDRVVEETKAEVHQQVAQNDSAAERTTREVAVQELNADLAPINRDADGNVDLNTNADGVENEQGGDAIAPLPDSSGNKTNSIDFDELQNAIEAVNLGLQSPADSQEQFMNVFGIVPTTPTISRESISTTTHFVTPPNQTQSEALDYIVAGLRSVDQRVGQVAVFAITGELTDPDTASGFEIWHAYHSGILRGGYNTIATIAGGLQEMGLNAADYELAFVEVVLRTSDNFLGSSMADGLNLNAGSIQSLSGLGQHWEPINGRGLGSEYATHSARVVAGAVTFGISEQGISTVEYANGYITEDEYTGRMGAIGLSQFVAAKSLPTGKAHFWNKPIWESAPTATRPAWRNQPMFMESAGDFPNVPLGEELQFAQYVGETRPAAIVQTTDGSLYLIVAEGGAEVAIAGEISVGSGVAPTRVFGRPTDEAISKATQHLDDNMATLVRKTVDKIYENKKWSWGDIDASLTKGSRGYTARQKAIRDAIKKGGLVPDIEFTGKFADFGPYVKHDLTLPEHLWSASDPKQVAYLDEQIGGTVEGFTWHHHQDPGRMQLVPQGLHAFYGHHGGRSPGGWAYVEGLRGY</sequence>
<dbReference type="AlphaFoldDB" id="A0A2S8GII8"/>